<dbReference type="InterPro" id="IPR020846">
    <property type="entry name" value="MFS_dom"/>
</dbReference>
<evidence type="ECO:0000256" key="1">
    <source>
        <dbReference type="ARBA" id="ARBA00004141"/>
    </source>
</evidence>
<accession>A0A0N4UQ87</accession>
<keyword evidence="2 5" id="KW-0812">Transmembrane</keyword>
<evidence type="ECO:0000256" key="3">
    <source>
        <dbReference type="ARBA" id="ARBA00022989"/>
    </source>
</evidence>
<evidence type="ECO:0000259" key="6">
    <source>
        <dbReference type="PROSITE" id="PS50850"/>
    </source>
</evidence>
<keyword evidence="4 5" id="KW-0472">Membrane</keyword>
<feature type="domain" description="Major facilitator superfamily (MFS) profile" evidence="6">
    <location>
        <begin position="1"/>
        <end position="319"/>
    </location>
</feature>
<evidence type="ECO:0000313" key="9">
    <source>
        <dbReference type="Proteomes" id="UP000274756"/>
    </source>
</evidence>
<feature type="transmembrane region" description="Helical" evidence="5">
    <location>
        <begin position="294"/>
        <end position="315"/>
    </location>
</feature>
<feature type="transmembrane region" description="Helical" evidence="5">
    <location>
        <begin position="264"/>
        <end position="288"/>
    </location>
</feature>
<feature type="transmembrane region" description="Helical" evidence="5">
    <location>
        <begin position="21"/>
        <end position="40"/>
    </location>
</feature>
<dbReference type="STRING" id="318479.A0A0N4UQ87"/>
<protein>
    <submittedName>
        <fullName evidence="10">MFS domain-containing protein</fullName>
    </submittedName>
</protein>
<keyword evidence="9" id="KW-1185">Reference proteome</keyword>
<evidence type="ECO:0000256" key="5">
    <source>
        <dbReference type="SAM" id="Phobius"/>
    </source>
</evidence>
<dbReference type="PROSITE" id="PS50850">
    <property type="entry name" value="MFS"/>
    <property type="match status" value="1"/>
</dbReference>
<dbReference type="SUPFAM" id="SSF103473">
    <property type="entry name" value="MFS general substrate transporter"/>
    <property type="match status" value="1"/>
</dbReference>
<sequence length="353" mass="40229">MQFSILGMELVGPSKRKVASVVDGIFFALGQVFLGVMAYFFRNYQYLQLVISLPSVMFLSYWWLFITQQVFRLVPESARWLISLKRFEEADVILQRAAKINGKKLPEAWWEQIESLDDSKSTAKDQMHKRYNILDLFRTRQIRIRTLACLFIWPVVSMIYYGVSMKTDFLGGDFYFTFIIGGLSEIPALLLVYLILDRVGRKIVLSAGYFIAAFCILTNLIIPSSAHWSINIVQFLLAKAAITSSYAVIYTITPELFPTVIRNIAMGCCSMIARIGAISASYISMWIVEYIGKWAMIIPFGSFALAAGFVVLFFIPETMGKPLPETINDIERKQSIDAEAMIMTVNLEREQEH</sequence>
<dbReference type="Pfam" id="PF00083">
    <property type="entry name" value="Sugar_tr"/>
    <property type="match status" value="1"/>
</dbReference>
<evidence type="ECO:0000313" key="10">
    <source>
        <dbReference type="WBParaSite" id="DME_0001016201-mRNA-1"/>
    </source>
</evidence>
<dbReference type="Gene3D" id="1.20.1250.20">
    <property type="entry name" value="MFS general substrate transporter like domains"/>
    <property type="match status" value="1"/>
</dbReference>
<dbReference type="EMBL" id="UYYG01000166">
    <property type="protein sequence ID" value="VDN53705.1"/>
    <property type="molecule type" value="Genomic_DNA"/>
</dbReference>
<dbReference type="PANTHER" id="PTHR24064">
    <property type="entry name" value="SOLUTE CARRIER FAMILY 22 MEMBER"/>
    <property type="match status" value="1"/>
</dbReference>
<reference evidence="7 9" key="2">
    <citation type="submission" date="2018-11" db="EMBL/GenBank/DDBJ databases">
        <authorList>
            <consortium name="Pathogen Informatics"/>
        </authorList>
    </citation>
    <scope>NUCLEOTIDE SEQUENCE [LARGE SCALE GENOMIC DNA]</scope>
</reference>
<dbReference type="InterPro" id="IPR005828">
    <property type="entry name" value="MFS_sugar_transport-like"/>
</dbReference>
<evidence type="ECO:0000313" key="8">
    <source>
        <dbReference type="Proteomes" id="UP000038040"/>
    </source>
</evidence>
<name>A0A0N4UQ87_DRAME</name>
<dbReference type="InterPro" id="IPR036259">
    <property type="entry name" value="MFS_trans_sf"/>
</dbReference>
<dbReference type="AlphaFoldDB" id="A0A0N4UQ87"/>
<dbReference type="Proteomes" id="UP000038040">
    <property type="component" value="Unplaced"/>
</dbReference>
<reference evidence="10" key="1">
    <citation type="submission" date="2016-04" db="UniProtKB">
        <authorList>
            <consortium name="WormBaseParasite"/>
        </authorList>
    </citation>
    <scope>IDENTIFICATION</scope>
</reference>
<feature type="transmembrane region" description="Helical" evidence="5">
    <location>
        <begin position="203"/>
        <end position="222"/>
    </location>
</feature>
<evidence type="ECO:0000313" key="7">
    <source>
        <dbReference type="EMBL" id="VDN53705.1"/>
    </source>
</evidence>
<dbReference type="Proteomes" id="UP000274756">
    <property type="component" value="Unassembled WGS sequence"/>
</dbReference>
<feature type="transmembrane region" description="Helical" evidence="5">
    <location>
        <begin position="175"/>
        <end position="196"/>
    </location>
</feature>
<proteinExistence type="predicted"/>
<dbReference type="WBParaSite" id="DME_0001016201-mRNA-1">
    <property type="protein sequence ID" value="DME_0001016201-mRNA-1"/>
    <property type="gene ID" value="DME_0001016201"/>
</dbReference>
<gene>
    <name evidence="7" type="ORF">DME_LOCUS3678</name>
</gene>
<feature type="transmembrane region" description="Helical" evidence="5">
    <location>
        <begin position="228"/>
        <end position="252"/>
    </location>
</feature>
<evidence type="ECO:0000256" key="4">
    <source>
        <dbReference type="ARBA" id="ARBA00023136"/>
    </source>
</evidence>
<dbReference type="GO" id="GO:0022857">
    <property type="term" value="F:transmembrane transporter activity"/>
    <property type="evidence" value="ECO:0007669"/>
    <property type="project" value="InterPro"/>
</dbReference>
<keyword evidence="3 5" id="KW-1133">Transmembrane helix</keyword>
<evidence type="ECO:0000256" key="2">
    <source>
        <dbReference type="ARBA" id="ARBA00022692"/>
    </source>
</evidence>
<feature type="transmembrane region" description="Helical" evidence="5">
    <location>
        <begin position="46"/>
        <end position="66"/>
    </location>
</feature>
<dbReference type="GO" id="GO:0016020">
    <property type="term" value="C:membrane"/>
    <property type="evidence" value="ECO:0007669"/>
    <property type="project" value="UniProtKB-SubCell"/>
</dbReference>
<dbReference type="OrthoDB" id="3936150at2759"/>
<organism evidence="8 10">
    <name type="scientific">Dracunculus medinensis</name>
    <name type="common">Guinea worm</name>
    <dbReference type="NCBI Taxonomy" id="318479"/>
    <lineage>
        <taxon>Eukaryota</taxon>
        <taxon>Metazoa</taxon>
        <taxon>Ecdysozoa</taxon>
        <taxon>Nematoda</taxon>
        <taxon>Chromadorea</taxon>
        <taxon>Rhabditida</taxon>
        <taxon>Spirurina</taxon>
        <taxon>Dracunculoidea</taxon>
        <taxon>Dracunculidae</taxon>
        <taxon>Dracunculus</taxon>
    </lineage>
</organism>
<comment type="subcellular location">
    <subcellularLocation>
        <location evidence="1">Membrane</location>
        <topology evidence="1">Multi-pass membrane protein</topology>
    </subcellularLocation>
</comment>
<feature type="transmembrane region" description="Helical" evidence="5">
    <location>
        <begin position="144"/>
        <end position="163"/>
    </location>
</feature>